<evidence type="ECO:0000256" key="2">
    <source>
        <dbReference type="ARBA" id="ARBA00022475"/>
    </source>
</evidence>
<evidence type="ECO:0000256" key="4">
    <source>
        <dbReference type="ARBA" id="ARBA00022989"/>
    </source>
</evidence>
<comment type="subcellular location">
    <subcellularLocation>
        <location evidence="1">Cell membrane</location>
        <topology evidence="1">Multi-pass membrane protein</topology>
    </subcellularLocation>
</comment>
<dbReference type="PIRSF" id="PIRSF006483">
    <property type="entry name" value="Membrane_protein_YitT"/>
    <property type="match status" value="1"/>
</dbReference>
<evidence type="ECO:0000259" key="8">
    <source>
        <dbReference type="Pfam" id="PF10035"/>
    </source>
</evidence>
<evidence type="ECO:0000256" key="5">
    <source>
        <dbReference type="ARBA" id="ARBA00023136"/>
    </source>
</evidence>
<comment type="caution">
    <text evidence="9">The sequence shown here is derived from an EMBL/GenBank/DDBJ whole genome shotgun (WGS) entry which is preliminary data.</text>
</comment>
<dbReference type="RefSeq" id="WP_006677247.1">
    <property type="nucleotide sequence ID" value="NZ_AHKH01000031.1"/>
</dbReference>
<feature type="transmembrane region" description="Helical" evidence="7">
    <location>
        <begin position="133"/>
        <end position="150"/>
    </location>
</feature>
<dbReference type="PANTHER" id="PTHR33545:SF3">
    <property type="entry name" value="UPF0750 MEMBRANE PROTEIN YQFU"/>
    <property type="match status" value="1"/>
</dbReference>
<keyword evidence="3 7" id="KW-0812">Transmembrane</keyword>
<evidence type="ECO:0000256" key="3">
    <source>
        <dbReference type="ARBA" id="ARBA00022692"/>
    </source>
</evidence>
<dbReference type="Pfam" id="PF02588">
    <property type="entry name" value="YitT_membrane"/>
    <property type="match status" value="1"/>
</dbReference>
<proteinExistence type="predicted"/>
<feature type="transmembrane region" description="Helical" evidence="7">
    <location>
        <begin position="98"/>
        <end position="121"/>
    </location>
</feature>
<dbReference type="Pfam" id="PF10035">
    <property type="entry name" value="DUF2179"/>
    <property type="match status" value="1"/>
</dbReference>
<dbReference type="PATRIC" id="fig|1131935.3.peg.2841"/>
<evidence type="ECO:0000313" key="10">
    <source>
        <dbReference type="Proteomes" id="UP000003900"/>
    </source>
</evidence>
<organism evidence="9 10">
    <name type="scientific">Paenibacillus dendritiformis C454</name>
    <dbReference type="NCBI Taxonomy" id="1131935"/>
    <lineage>
        <taxon>Bacteria</taxon>
        <taxon>Bacillati</taxon>
        <taxon>Bacillota</taxon>
        <taxon>Bacilli</taxon>
        <taxon>Bacillales</taxon>
        <taxon>Paenibacillaceae</taxon>
        <taxon>Paenibacillus</taxon>
    </lineage>
</organism>
<feature type="transmembrane region" description="Helical" evidence="7">
    <location>
        <begin position="204"/>
        <end position="225"/>
    </location>
</feature>
<dbReference type="PANTHER" id="PTHR33545">
    <property type="entry name" value="UPF0750 MEMBRANE PROTEIN YITT-RELATED"/>
    <property type="match status" value="1"/>
</dbReference>
<dbReference type="EMBL" id="AHKH01000031">
    <property type="protein sequence ID" value="EHQ61740.1"/>
    <property type="molecule type" value="Genomic_DNA"/>
</dbReference>
<name>H3SGU3_9BACL</name>
<evidence type="ECO:0000256" key="7">
    <source>
        <dbReference type="SAM" id="Phobius"/>
    </source>
</evidence>
<dbReference type="InterPro" id="IPR003740">
    <property type="entry name" value="YitT"/>
</dbReference>
<evidence type="ECO:0000256" key="6">
    <source>
        <dbReference type="SAM" id="MobiDB-lite"/>
    </source>
</evidence>
<keyword evidence="2" id="KW-1003">Cell membrane</keyword>
<dbReference type="Proteomes" id="UP000003900">
    <property type="component" value="Unassembled WGS sequence"/>
</dbReference>
<feature type="transmembrane region" description="Helical" evidence="7">
    <location>
        <begin position="67"/>
        <end position="86"/>
    </location>
</feature>
<evidence type="ECO:0000256" key="1">
    <source>
        <dbReference type="ARBA" id="ARBA00004651"/>
    </source>
</evidence>
<keyword evidence="10" id="KW-1185">Reference proteome</keyword>
<feature type="compositionally biased region" description="Basic and acidic residues" evidence="6">
    <location>
        <begin position="1"/>
        <end position="10"/>
    </location>
</feature>
<dbReference type="Gene3D" id="3.30.70.120">
    <property type="match status" value="1"/>
</dbReference>
<dbReference type="STRING" id="1131935.PDENDC454_13740"/>
<feature type="transmembrane region" description="Helical" evidence="7">
    <location>
        <begin position="162"/>
        <end position="183"/>
    </location>
</feature>
<dbReference type="GO" id="GO:0005886">
    <property type="term" value="C:plasma membrane"/>
    <property type="evidence" value="ECO:0007669"/>
    <property type="project" value="UniProtKB-SubCell"/>
</dbReference>
<dbReference type="InterPro" id="IPR051461">
    <property type="entry name" value="UPF0750_membrane"/>
</dbReference>
<sequence>MTDSPKERSGFAEQSQRTCDEQAGAEHNNNAMLAASIPGIDPAAAVAALQPSYQHTKMGFAKMLRQIIFIALGSIMMGVGLELFLVPNQITDGGVTGISIILSHVTSVPLGVFLFLLNLPFLIIGYKQIGKTFALSTLLGVAVMSFSTALLHPVQPFTENTFLAAVFGGIILGIGVGLVIRFGGSLDGTEIVAILLNKKTPFSVGEIVMFFNLFILSSAGFVFGWDRAMYSLIAYYIAFKMIDITVEGLNDSKAVWIISENYKAIGDALLSRLGRGVTYMNGEGGFSGDEKKIIFTVITRLEEAKLKSIVEEQDPQAFLAIGNIHDVKGGRFKKKDIH</sequence>
<feature type="domain" description="DUF2179" evidence="8">
    <location>
        <begin position="275"/>
        <end position="329"/>
    </location>
</feature>
<accession>H3SGU3</accession>
<keyword evidence="4 7" id="KW-1133">Transmembrane helix</keyword>
<feature type="region of interest" description="Disordered" evidence="6">
    <location>
        <begin position="1"/>
        <end position="22"/>
    </location>
</feature>
<protein>
    <recommendedName>
        <fullName evidence="8">DUF2179 domain-containing protein</fullName>
    </recommendedName>
</protein>
<evidence type="ECO:0000313" key="9">
    <source>
        <dbReference type="EMBL" id="EHQ61740.1"/>
    </source>
</evidence>
<gene>
    <name evidence="9" type="ORF">PDENDC454_13740</name>
</gene>
<dbReference type="AlphaFoldDB" id="H3SGU3"/>
<reference evidence="9 10" key="1">
    <citation type="journal article" date="2012" name="J. Bacteriol.">
        <title>Genome Sequence of the Pattern-Forming Social Bacterium Paenibacillus dendritiformis C454 Chiral Morphotype.</title>
        <authorList>
            <person name="Sirota-Madi A."/>
            <person name="Olender T."/>
            <person name="Helman Y."/>
            <person name="Brainis I."/>
            <person name="Finkelshtein A."/>
            <person name="Roth D."/>
            <person name="Hagai E."/>
            <person name="Leshkowitz D."/>
            <person name="Brodsky L."/>
            <person name="Galatenko V."/>
            <person name="Nikolaev V."/>
            <person name="Gutnick D.L."/>
            <person name="Lancet D."/>
            <person name="Ben-Jacob E."/>
        </authorList>
    </citation>
    <scope>NUCLEOTIDE SEQUENCE [LARGE SCALE GENOMIC DNA]</scope>
    <source>
        <strain evidence="9 10">C454</strain>
    </source>
</reference>
<keyword evidence="5 7" id="KW-0472">Membrane</keyword>
<dbReference type="InterPro" id="IPR019264">
    <property type="entry name" value="DUF2179"/>
</dbReference>
<dbReference type="InterPro" id="IPR015867">
    <property type="entry name" value="N-reg_PII/ATP_PRibTrfase_C"/>
</dbReference>
<dbReference type="CDD" id="cd16380">
    <property type="entry name" value="YitT_C"/>
    <property type="match status" value="1"/>
</dbReference>